<dbReference type="SUPFAM" id="SSF88946">
    <property type="entry name" value="Sigma2 domain of RNA polymerase sigma factors"/>
    <property type="match status" value="1"/>
</dbReference>
<dbReference type="InterPro" id="IPR013325">
    <property type="entry name" value="RNA_pol_sigma_r2"/>
</dbReference>
<dbReference type="InterPro" id="IPR039425">
    <property type="entry name" value="RNA_pol_sigma-70-like"/>
</dbReference>
<accession>A0ABY0BXG7</accession>
<gene>
    <name evidence="7" type="ORF">CWE12_11140</name>
</gene>
<evidence type="ECO:0000259" key="6">
    <source>
        <dbReference type="Pfam" id="PF08281"/>
    </source>
</evidence>
<feature type="domain" description="RNA polymerase sigma factor 70 region 4 type 2" evidence="6">
    <location>
        <begin position="111"/>
        <end position="163"/>
    </location>
</feature>
<reference evidence="7 8" key="1">
    <citation type="journal article" date="2018" name="Front. Microbiol.">
        <title>Genome-Based Analysis Reveals the Taxonomy and Diversity of the Family Idiomarinaceae.</title>
        <authorList>
            <person name="Liu Y."/>
            <person name="Lai Q."/>
            <person name="Shao Z."/>
        </authorList>
    </citation>
    <scope>NUCLEOTIDE SEQUENCE [LARGE SCALE GENOMIC DNA]</scope>
    <source>
        <strain evidence="7 8">GBSy1</strain>
    </source>
</reference>
<name>A0ABY0BXG7_9GAMM</name>
<evidence type="ECO:0000256" key="3">
    <source>
        <dbReference type="ARBA" id="ARBA00023082"/>
    </source>
</evidence>
<dbReference type="PANTHER" id="PTHR43133">
    <property type="entry name" value="RNA POLYMERASE ECF-TYPE SIGMA FACTO"/>
    <property type="match status" value="1"/>
</dbReference>
<feature type="domain" description="RNA polymerase sigma-70 region 2" evidence="5">
    <location>
        <begin position="23"/>
        <end position="89"/>
    </location>
</feature>
<proteinExistence type="inferred from homology"/>
<dbReference type="Gene3D" id="1.10.1740.10">
    <property type="match status" value="1"/>
</dbReference>
<dbReference type="PANTHER" id="PTHR43133:SF46">
    <property type="entry name" value="RNA POLYMERASE SIGMA-70 FACTOR ECF SUBFAMILY"/>
    <property type="match status" value="1"/>
</dbReference>
<keyword evidence="3" id="KW-0731">Sigma factor</keyword>
<sequence length="171" mass="19649">MTNSEKGLIEQAQAGDKAAFRQLYDCYVGRVYAICRRLCSDRGRAEEATQEVFIKVWRQLPEFSFNSQFTTWLHSIAKRTAIDMWRREQVRLVEVGDEHESEATAEDAFDNQLEQAIQRLPAQAKAVFVLVAIEGHTHREVAELLHIAEGSSKSHYFRARQLLKEALSHES</sequence>
<dbReference type="SUPFAM" id="SSF88659">
    <property type="entry name" value="Sigma3 and sigma4 domains of RNA polymerase sigma factors"/>
    <property type="match status" value="1"/>
</dbReference>
<dbReference type="NCBIfam" id="TIGR02937">
    <property type="entry name" value="sigma70-ECF"/>
    <property type="match status" value="1"/>
</dbReference>
<evidence type="ECO:0000256" key="2">
    <source>
        <dbReference type="ARBA" id="ARBA00023015"/>
    </source>
</evidence>
<dbReference type="Pfam" id="PF04542">
    <property type="entry name" value="Sigma70_r2"/>
    <property type="match status" value="1"/>
</dbReference>
<dbReference type="InterPro" id="IPR007627">
    <property type="entry name" value="RNA_pol_sigma70_r2"/>
</dbReference>
<keyword evidence="2" id="KW-0805">Transcription regulation</keyword>
<dbReference type="InterPro" id="IPR036388">
    <property type="entry name" value="WH-like_DNA-bd_sf"/>
</dbReference>
<keyword evidence="8" id="KW-1185">Reference proteome</keyword>
<dbReference type="InterPro" id="IPR013324">
    <property type="entry name" value="RNA_pol_sigma_r3/r4-like"/>
</dbReference>
<dbReference type="InterPro" id="IPR014284">
    <property type="entry name" value="RNA_pol_sigma-70_dom"/>
</dbReference>
<evidence type="ECO:0000313" key="7">
    <source>
        <dbReference type="EMBL" id="RUO28856.1"/>
    </source>
</evidence>
<comment type="caution">
    <text evidence="7">The sequence shown here is derived from an EMBL/GenBank/DDBJ whole genome shotgun (WGS) entry which is preliminary data.</text>
</comment>
<evidence type="ECO:0000256" key="1">
    <source>
        <dbReference type="ARBA" id="ARBA00010641"/>
    </source>
</evidence>
<keyword evidence="4" id="KW-0804">Transcription</keyword>
<dbReference type="Pfam" id="PF08281">
    <property type="entry name" value="Sigma70_r4_2"/>
    <property type="match status" value="1"/>
</dbReference>
<evidence type="ECO:0000256" key="4">
    <source>
        <dbReference type="ARBA" id="ARBA00023163"/>
    </source>
</evidence>
<comment type="similarity">
    <text evidence="1">Belongs to the sigma-70 factor family. ECF subfamily.</text>
</comment>
<dbReference type="InterPro" id="IPR013249">
    <property type="entry name" value="RNA_pol_sigma70_r4_t2"/>
</dbReference>
<evidence type="ECO:0000259" key="5">
    <source>
        <dbReference type="Pfam" id="PF04542"/>
    </source>
</evidence>
<dbReference type="Proteomes" id="UP000287410">
    <property type="component" value="Unassembled WGS sequence"/>
</dbReference>
<dbReference type="RefSeq" id="WP_126789792.1">
    <property type="nucleotide sequence ID" value="NZ_PIPN01000005.1"/>
</dbReference>
<protein>
    <submittedName>
        <fullName evidence="7">RNA polymerase subunit sigma-70</fullName>
    </submittedName>
</protein>
<dbReference type="EMBL" id="PIPN01000005">
    <property type="protein sequence ID" value="RUO28856.1"/>
    <property type="molecule type" value="Genomic_DNA"/>
</dbReference>
<organism evidence="7 8">
    <name type="scientific">Aliidiomarina sedimenti</name>
    <dbReference type="NCBI Taxonomy" id="1933879"/>
    <lineage>
        <taxon>Bacteria</taxon>
        <taxon>Pseudomonadati</taxon>
        <taxon>Pseudomonadota</taxon>
        <taxon>Gammaproteobacteria</taxon>
        <taxon>Alteromonadales</taxon>
        <taxon>Idiomarinaceae</taxon>
        <taxon>Aliidiomarina</taxon>
    </lineage>
</organism>
<evidence type="ECO:0000313" key="8">
    <source>
        <dbReference type="Proteomes" id="UP000287410"/>
    </source>
</evidence>
<dbReference type="Gene3D" id="1.10.10.10">
    <property type="entry name" value="Winged helix-like DNA-binding domain superfamily/Winged helix DNA-binding domain"/>
    <property type="match status" value="1"/>
</dbReference>